<evidence type="ECO:0000313" key="3">
    <source>
        <dbReference type="Proteomes" id="UP000049855"/>
    </source>
</evidence>
<name>A0A0U1KSP3_9FIRM</name>
<evidence type="ECO:0000259" key="1">
    <source>
        <dbReference type="Pfam" id="PF01973"/>
    </source>
</evidence>
<dbReference type="PANTHER" id="PTHR41786:SF1">
    <property type="entry name" value="6-HYDROXYMETHYLPTERIN DIPHOSPHOKINASE MPTE-LIKE DOMAIN-CONTAINING PROTEIN"/>
    <property type="match status" value="1"/>
</dbReference>
<dbReference type="PANTHER" id="PTHR41786">
    <property type="entry name" value="MOTILITY ACCESSORY FACTOR MAF"/>
    <property type="match status" value="1"/>
</dbReference>
<dbReference type="Proteomes" id="UP000049855">
    <property type="component" value="Unassembled WGS sequence"/>
</dbReference>
<dbReference type="Pfam" id="PF01973">
    <property type="entry name" value="MptE-like"/>
    <property type="match status" value="1"/>
</dbReference>
<dbReference type="AlphaFoldDB" id="A0A0U1KSP3"/>
<dbReference type="InterPro" id="IPR002826">
    <property type="entry name" value="MptE-like"/>
</dbReference>
<dbReference type="RefSeq" id="WP_021169182.1">
    <property type="nucleotide sequence ID" value="NZ_CTRP01000003.1"/>
</dbReference>
<keyword evidence="3" id="KW-1185">Reference proteome</keyword>
<accession>A0A0U1KSP3</accession>
<protein>
    <submittedName>
        <fullName evidence="2">Motility accessory factor</fullName>
    </submittedName>
</protein>
<feature type="domain" description="6-hydroxymethylpterin diphosphokinase MptE-like" evidence="1">
    <location>
        <begin position="210"/>
        <end position="382"/>
    </location>
</feature>
<organism evidence="2 3">
    <name type="scientific">Sporomusa ovata</name>
    <dbReference type="NCBI Taxonomy" id="2378"/>
    <lineage>
        <taxon>Bacteria</taxon>
        <taxon>Bacillati</taxon>
        <taxon>Bacillota</taxon>
        <taxon>Negativicutes</taxon>
        <taxon>Selenomonadales</taxon>
        <taxon>Sporomusaceae</taxon>
        <taxon>Sporomusa</taxon>
    </lineage>
</organism>
<evidence type="ECO:0000313" key="2">
    <source>
        <dbReference type="EMBL" id="CQR70448.1"/>
    </source>
</evidence>
<proteinExistence type="predicted"/>
<dbReference type="EMBL" id="CTRP01000003">
    <property type="protein sequence ID" value="CQR70448.1"/>
    <property type="molecule type" value="Genomic_DNA"/>
</dbReference>
<gene>
    <name evidence="2" type="ORF">SpAn4DRAFT_1417</name>
</gene>
<reference evidence="3" key="1">
    <citation type="submission" date="2015-03" db="EMBL/GenBank/DDBJ databases">
        <authorList>
            <person name="Nijsse Bart"/>
        </authorList>
    </citation>
    <scope>NUCLEOTIDE SEQUENCE [LARGE SCALE GENOMIC DNA]</scope>
</reference>
<sequence>METEILQKNMEIIASCAPFLLNELLPLDFSQIGDGVAEEIAESGRRDIYFCHNNNRYLLHSSYDPAVEARRIVRQVTVDKDCLFVVYGLGLGLHLRELRQRISPGSKVVIIEHNLDVVKYVLGHFDVSDIFAKGQFVLLFGDAQQLEKMILYLSSLNYHNLAHNLQALALPNYYVYARENQAALKQITTVLHNTFLSLGNSLDDQFVGFSNMCHNTDAIMNSNSIMDIKGKYKNVPAIIVAAGPSLDKNIEYLKAANGKALIIACDASMRACDQYGVRPDAIASIERDEPTYTFYYKGRTFPKDLVLLGPGSLWPTIYEEYPGKTIIMSRNDIGFEQLWLSACNQFSFVSLGSSCATVAFAVAREAGCNPIILIGQDLAYTSGKKHSDLTHAELEGANDDRDSTAGVYLEDHEGNLLQSHIVYKMFKEWYEMQIASNRELKVIDATEGGAYIQGTTLMPLREAIDRYCREPVGKRLTDCLPDRRPGEGASLKKYDRILKALNKDLGILRKTQKNAVEHMKRLAEVDKSLTEASSEEELIAAVGRMQRGDKIIRQVTDAESVGGYFTPIIVPTIMEVKRLGNELTLDNIQRNCFLQYNLMFMIANSIDVINKEYSRAQEIVTEKRQKFKDAVGVCNEQK</sequence>